<dbReference type="Proteomes" id="UP000015453">
    <property type="component" value="Unassembled WGS sequence"/>
</dbReference>
<feature type="non-terminal residue" evidence="3">
    <location>
        <position position="181"/>
    </location>
</feature>
<evidence type="ECO:0000256" key="1">
    <source>
        <dbReference type="SAM" id="Coils"/>
    </source>
</evidence>
<sequence>RSYKADMQRMKKEKEEAEMKRLELLKLERQKRIAARANSGSVKPSSLTSQVKQFPAKLSPAANRISKFSDSEPGSSSPLQRSKVRVSLGYSESNKAVKASKLSDGGHVAGNRLARSASSLSDAKRDDADGVTPEAKASLSRIKRLSEPKTFTNPPVSAIKVRIAEAAVRRRLPEGPDKAQS</sequence>
<reference evidence="3 4" key="1">
    <citation type="journal article" date="2013" name="BMC Genomics">
        <title>The miniature genome of a carnivorous plant Genlisea aurea contains a low number of genes and short non-coding sequences.</title>
        <authorList>
            <person name="Leushkin E.V."/>
            <person name="Sutormin R.A."/>
            <person name="Nabieva E.R."/>
            <person name="Penin A.A."/>
            <person name="Kondrashov A.S."/>
            <person name="Logacheva M.D."/>
        </authorList>
    </citation>
    <scope>NUCLEOTIDE SEQUENCE [LARGE SCALE GENOMIC DNA]</scope>
</reference>
<dbReference type="OrthoDB" id="1928292at2759"/>
<keyword evidence="4" id="KW-1185">Reference proteome</keyword>
<dbReference type="AlphaFoldDB" id="S8E0A0"/>
<feature type="compositionally biased region" description="Polar residues" evidence="2">
    <location>
        <begin position="38"/>
        <end position="52"/>
    </location>
</feature>
<feature type="coiled-coil region" evidence="1">
    <location>
        <begin position="5"/>
        <end position="32"/>
    </location>
</feature>
<evidence type="ECO:0000313" key="3">
    <source>
        <dbReference type="EMBL" id="EPS65747.1"/>
    </source>
</evidence>
<feature type="compositionally biased region" description="Low complexity" evidence="2">
    <location>
        <begin position="112"/>
        <end position="121"/>
    </location>
</feature>
<accession>S8E0A0</accession>
<gene>
    <name evidence="3" type="ORF">M569_09032</name>
</gene>
<feature type="non-terminal residue" evidence="3">
    <location>
        <position position="1"/>
    </location>
</feature>
<feature type="compositionally biased region" description="Polar residues" evidence="2">
    <location>
        <begin position="66"/>
        <end position="80"/>
    </location>
</feature>
<keyword evidence="1" id="KW-0175">Coiled coil</keyword>
<feature type="region of interest" description="Disordered" evidence="2">
    <location>
        <begin position="34"/>
        <end position="141"/>
    </location>
</feature>
<evidence type="ECO:0000313" key="4">
    <source>
        <dbReference type="Proteomes" id="UP000015453"/>
    </source>
</evidence>
<protein>
    <submittedName>
        <fullName evidence="3">Uncharacterized protein</fullName>
    </submittedName>
</protein>
<organism evidence="3 4">
    <name type="scientific">Genlisea aurea</name>
    <dbReference type="NCBI Taxonomy" id="192259"/>
    <lineage>
        <taxon>Eukaryota</taxon>
        <taxon>Viridiplantae</taxon>
        <taxon>Streptophyta</taxon>
        <taxon>Embryophyta</taxon>
        <taxon>Tracheophyta</taxon>
        <taxon>Spermatophyta</taxon>
        <taxon>Magnoliopsida</taxon>
        <taxon>eudicotyledons</taxon>
        <taxon>Gunneridae</taxon>
        <taxon>Pentapetalae</taxon>
        <taxon>asterids</taxon>
        <taxon>lamiids</taxon>
        <taxon>Lamiales</taxon>
        <taxon>Lentibulariaceae</taxon>
        <taxon>Genlisea</taxon>
    </lineage>
</organism>
<comment type="caution">
    <text evidence="3">The sequence shown here is derived from an EMBL/GenBank/DDBJ whole genome shotgun (WGS) entry which is preliminary data.</text>
</comment>
<evidence type="ECO:0000256" key="2">
    <source>
        <dbReference type="SAM" id="MobiDB-lite"/>
    </source>
</evidence>
<proteinExistence type="predicted"/>
<name>S8E0A0_9LAMI</name>
<dbReference type="EMBL" id="AUSU01004063">
    <property type="protein sequence ID" value="EPS65747.1"/>
    <property type="molecule type" value="Genomic_DNA"/>
</dbReference>